<keyword evidence="5" id="KW-1185">Reference proteome</keyword>
<evidence type="ECO:0000259" key="3">
    <source>
        <dbReference type="Pfam" id="PF00486"/>
    </source>
</evidence>
<dbReference type="RefSeq" id="WP_155107246.1">
    <property type="nucleotide sequence ID" value="NZ_WMJZ01000004.1"/>
</dbReference>
<dbReference type="AlphaFoldDB" id="A0A6L6IFN7"/>
<keyword evidence="1" id="KW-0238">DNA-binding</keyword>
<sequence>MIQQYFLDERIKFIPADSSLTYSHEMDDRQRCFSLPVPASRLLQVLLERSPEIISRDELLLVVWEKYGMKGSKHNLAHYTMILRKVFKSMHMQKQVIVTVHKQGLKINPLVNVRMADTDTEGCLHSAPSLVTSRPPYAAIKEAFSPSDASLRISFSNMRSCKPHDKPGDNDQLVQKNTSSPHHRSFCRAIQYRCNRWYILILIIAAIFLIAGTIMGFNHSGYPGRYSENNLRLLTDLERCKIYTFNSRNNDDLLIKDVLGKVRYFSSSTQKVNCKEDRVLIYSTDVVSEVNINDKKEHASLTLCTPSSSLDDLNSCISHYFN</sequence>
<reference evidence="4 5" key="1">
    <citation type="submission" date="2019-11" db="EMBL/GenBank/DDBJ databases">
        <title>Escherichia alba sp. nov. isolated from the gut of plastic-eating superworms Zophobas atratus.</title>
        <authorList>
            <person name="Yang Y."/>
        </authorList>
    </citation>
    <scope>NUCLEOTIDE SEQUENCE [LARGE SCALE GENOMIC DNA]</scope>
    <source>
        <strain evidence="5">BIT-B35</strain>
    </source>
</reference>
<dbReference type="InterPro" id="IPR036388">
    <property type="entry name" value="WH-like_DNA-bd_sf"/>
</dbReference>
<protein>
    <recommendedName>
        <fullName evidence="3">OmpR/PhoB-type domain-containing protein</fullName>
    </recommendedName>
</protein>
<name>A0A6L6IFN7_9ENTR</name>
<keyword evidence="2" id="KW-1133">Transmembrane helix</keyword>
<evidence type="ECO:0000256" key="1">
    <source>
        <dbReference type="ARBA" id="ARBA00023125"/>
    </source>
</evidence>
<feature type="domain" description="OmpR/PhoB-type" evidence="3">
    <location>
        <begin position="37"/>
        <end position="104"/>
    </location>
</feature>
<gene>
    <name evidence="4" type="ORF">GJV78_04795</name>
</gene>
<keyword evidence="2" id="KW-0812">Transmembrane</keyword>
<dbReference type="EMBL" id="WMJZ01000004">
    <property type="protein sequence ID" value="MTH45591.1"/>
    <property type="molecule type" value="Genomic_DNA"/>
</dbReference>
<dbReference type="GO" id="GO:0000160">
    <property type="term" value="P:phosphorelay signal transduction system"/>
    <property type="evidence" value="ECO:0007669"/>
    <property type="project" value="InterPro"/>
</dbReference>
<dbReference type="Gene3D" id="1.10.10.10">
    <property type="entry name" value="Winged helix-like DNA-binding domain superfamily/Winged helix DNA-binding domain"/>
    <property type="match status" value="1"/>
</dbReference>
<evidence type="ECO:0000256" key="2">
    <source>
        <dbReference type="SAM" id="Phobius"/>
    </source>
</evidence>
<keyword evidence="2" id="KW-0472">Membrane</keyword>
<dbReference type="OrthoDB" id="5801519at2"/>
<comment type="caution">
    <text evidence="4">The sequence shown here is derived from an EMBL/GenBank/DDBJ whole genome shotgun (WGS) entry which is preliminary data.</text>
</comment>
<dbReference type="SUPFAM" id="SSF46894">
    <property type="entry name" value="C-terminal effector domain of the bipartite response regulators"/>
    <property type="match status" value="1"/>
</dbReference>
<dbReference type="Proteomes" id="UP000477739">
    <property type="component" value="Unassembled WGS sequence"/>
</dbReference>
<dbReference type="InterPro" id="IPR001867">
    <property type="entry name" value="OmpR/PhoB-type_DNA-bd"/>
</dbReference>
<accession>A0A6L6IFN7</accession>
<proteinExistence type="predicted"/>
<evidence type="ECO:0000313" key="4">
    <source>
        <dbReference type="EMBL" id="MTH45591.1"/>
    </source>
</evidence>
<dbReference type="GO" id="GO:0006355">
    <property type="term" value="P:regulation of DNA-templated transcription"/>
    <property type="evidence" value="ECO:0007669"/>
    <property type="project" value="InterPro"/>
</dbReference>
<dbReference type="GO" id="GO:0003677">
    <property type="term" value="F:DNA binding"/>
    <property type="evidence" value="ECO:0007669"/>
    <property type="project" value="UniProtKB-KW"/>
</dbReference>
<evidence type="ECO:0000313" key="5">
    <source>
        <dbReference type="Proteomes" id="UP000477739"/>
    </source>
</evidence>
<feature type="transmembrane region" description="Helical" evidence="2">
    <location>
        <begin position="197"/>
        <end position="217"/>
    </location>
</feature>
<dbReference type="InterPro" id="IPR016032">
    <property type="entry name" value="Sig_transdc_resp-reg_C-effctor"/>
</dbReference>
<dbReference type="Pfam" id="PF00486">
    <property type="entry name" value="Trans_reg_C"/>
    <property type="match status" value="1"/>
</dbReference>
<organism evidence="4 5">
    <name type="scientific">Intestinirhabdus alba</name>
    <dbReference type="NCBI Taxonomy" id="2899544"/>
    <lineage>
        <taxon>Bacteria</taxon>
        <taxon>Pseudomonadati</taxon>
        <taxon>Pseudomonadota</taxon>
        <taxon>Gammaproteobacteria</taxon>
        <taxon>Enterobacterales</taxon>
        <taxon>Enterobacteriaceae</taxon>
        <taxon>Intestinirhabdus</taxon>
    </lineage>
</organism>